<dbReference type="AlphaFoldDB" id="G3IKR8"/>
<dbReference type="Pfam" id="PF00240">
    <property type="entry name" value="ubiquitin"/>
    <property type="match status" value="1"/>
</dbReference>
<dbReference type="InParanoid" id="G3IKR8"/>
<dbReference type="EMBL" id="JH003730">
    <property type="protein sequence ID" value="EGW12262.1"/>
    <property type="molecule type" value="Genomic_DNA"/>
</dbReference>
<dbReference type="PROSITE" id="PS50053">
    <property type="entry name" value="UBIQUITIN_2"/>
    <property type="match status" value="1"/>
</dbReference>
<feature type="domain" description="Ubiquitin-like" evidence="1">
    <location>
        <begin position="1"/>
        <end position="55"/>
    </location>
</feature>
<dbReference type="InterPro" id="IPR019956">
    <property type="entry name" value="Ubiquitin_dom"/>
</dbReference>
<evidence type="ECO:0000259" key="1">
    <source>
        <dbReference type="PROSITE" id="PS50053"/>
    </source>
</evidence>
<dbReference type="InterPro" id="IPR050158">
    <property type="entry name" value="Ubiquitin_ubiquitin-like"/>
</dbReference>
<organism evidence="2 3">
    <name type="scientific">Cricetulus griseus</name>
    <name type="common">Chinese hamster</name>
    <name type="synonym">Cricetulus barabensis griseus</name>
    <dbReference type="NCBI Taxonomy" id="10029"/>
    <lineage>
        <taxon>Eukaryota</taxon>
        <taxon>Metazoa</taxon>
        <taxon>Chordata</taxon>
        <taxon>Craniata</taxon>
        <taxon>Vertebrata</taxon>
        <taxon>Euteleostomi</taxon>
        <taxon>Mammalia</taxon>
        <taxon>Eutheria</taxon>
        <taxon>Euarchontoglires</taxon>
        <taxon>Glires</taxon>
        <taxon>Rodentia</taxon>
        <taxon>Myomorpha</taxon>
        <taxon>Muroidea</taxon>
        <taxon>Cricetidae</taxon>
        <taxon>Cricetinae</taxon>
        <taxon>Cricetulus</taxon>
    </lineage>
</organism>
<dbReference type="Gene3D" id="3.10.20.90">
    <property type="entry name" value="Phosphatidylinositol 3-kinase Catalytic Subunit, Chain A, domain 1"/>
    <property type="match status" value="1"/>
</dbReference>
<protein>
    <submittedName>
        <fullName evidence="2">Ubiquitin</fullName>
    </submittedName>
</protein>
<dbReference type="STRING" id="10029.G3IKR8"/>
<dbReference type="SUPFAM" id="SSF54236">
    <property type="entry name" value="Ubiquitin-like"/>
    <property type="match status" value="1"/>
</dbReference>
<sequence length="55" mass="6246">MEIFSKFLKGQNITLDVQPSDSMGNVNTKTQEKEGISPDQQWLGFIDSRLRMAKS</sequence>
<dbReference type="InterPro" id="IPR029071">
    <property type="entry name" value="Ubiquitin-like_domsf"/>
</dbReference>
<dbReference type="InterPro" id="IPR000626">
    <property type="entry name" value="Ubiquitin-like_dom"/>
</dbReference>
<proteinExistence type="predicted"/>
<evidence type="ECO:0000313" key="2">
    <source>
        <dbReference type="EMBL" id="EGW12262.1"/>
    </source>
</evidence>
<dbReference type="Proteomes" id="UP000001075">
    <property type="component" value="Unassembled WGS sequence"/>
</dbReference>
<name>G3IKR8_CRIGR</name>
<evidence type="ECO:0000313" key="3">
    <source>
        <dbReference type="Proteomes" id="UP000001075"/>
    </source>
</evidence>
<dbReference type="PRINTS" id="PR00348">
    <property type="entry name" value="UBIQUITIN"/>
</dbReference>
<reference evidence="3" key="1">
    <citation type="journal article" date="2011" name="Nat. Biotechnol.">
        <title>The genomic sequence of the Chinese hamster ovary (CHO)-K1 cell line.</title>
        <authorList>
            <person name="Xu X."/>
            <person name="Nagarajan H."/>
            <person name="Lewis N.E."/>
            <person name="Pan S."/>
            <person name="Cai Z."/>
            <person name="Liu X."/>
            <person name="Chen W."/>
            <person name="Xie M."/>
            <person name="Wang W."/>
            <person name="Hammond S."/>
            <person name="Andersen M.R."/>
            <person name="Neff N."/>
            <person name="Passarelli B."/>
            <person name="Koh W."/>
            <person name="Fan H.C."/>
            <person name="Wang J."/>
            <person name="Gui Y."/>
            <person name="Lee K.H."/>
            <person name="Betenbaugh M.J."/>
            <person name="Quake S.R."/>
            <person name="Famili I."/>
            <person name="Palsson B.O."/>
            <person name="Wang J."/>
        </authorList>
    </citation>
    <scope>NUCLEOTIDE SEQUENCE [LARGE SCALE GENOMIC DNA]</scope>
    <source>
        <strain evidence="3">CHO K1 cell line</strain>
    </source>
</reference>
<accession>G3IKR8</accession>
<dbReference type="PANTHER" id="PTHR10666">
    <property type="entry name" value="UBIQUITIN"/>
    <property type="match status" value="1"/>
</dbReference>
<gene>
    <name evidence="2" type="ORF">I79_024471</name>
</gene>